<dbReference type="Proteomes" id="UP000735302">
    <property type="component" value="Unassembled WGS sequence"/>
</dbReference>
<comment type="caution">
    <text evidence="1">The sequence shown here is derived from an EMBL/GenBank/DDBJ whole genome shotgun (WGS) entry which is preliminary data.</text>
</comment>
<sequence length="99" mass="11455">MSHVWPTRSLHSTHYRLPFSVCSFTSFAEVFSQVGEYFVKLACRFSIPIFMPNGVDLRIYFRFQIGPTNEFPEDDALFRAAFASLSTFSFPLMPTWAEI</sequence>
<gene>
    <name evidence="1" type="ORF">PoB_006061100</name>
</gene>
<evidence type="ECO:0000313" key="1">
    <source>
        <dbReference type="EMBL" id="GFO34106.1"/>
    </source>
</evidence>
<evidence type="ECO:0000313" key="2">
    <source>
        <dbReference type="Proteomes" id="UP000735302"/>
    </source>
</evidence>
<protein>
    <submittedName>
        <fullName evidence="1">Uncharacterized protein</fullName>
    </submittedName>
</protein>
<keyword evidence="2" id="KW-1185">Reference proteome</keyword>
<name>A0AAV4CQF0_9GAST</name>
<proteinExistence type="predicted"/>
<dbReference type="AlphaFoldDB" id="A0AAV4CQF0"/>
<organism evidence="1 2">
    <name type="scientific">Plakobranchus ocellatus</name>
    <dbReference type="NCBI Taxonomy" id="259542"/>
    <lineage>
        <taxon>Eukaryota</taxon>
        <taxon>Metazoa</taxon>
        <taxon>Spiralia</taxon>
        <taxon>Lophotrochozoa</taxon>
        <taxon>Mollusca</taxon>
        <taxon>Gastropoda</taxon>
        <taxon>Heterobranchia</taxon>
        <taxon>Euthyneura</taxon>
        <taxon>Panpulmonata</taxon>
        <taxon>Sacoglossa</taxon>
        <taxon>Placobranchoidea</taxon>
        <taxon>Plakobranchidae</taxon>
        <taxon>Plakobranchus</taxon>
    </lineage>
</organism>
<accession>A0AAV4CQF0</accession>
<dbReference type="EMBL" id="BLXT01006874">
    <property type="protein sequence ID" value="GFO34106.1"/>
    <property type="molecule type" value="Genomic_DNA"/>
</dbReference>
<reference evidence="1 2" key="1">
    <citation type="journal article" date="2021" name="Elife">
        <title>Chloroplast acquisition without the gene transfer in kleptoplastic sea slugs, Plakobranchus ocellatus.</title>
        <authorList>
            <person name="Maeda T."/>
            <person name="Takahashi S."/>
            <person name="Yoshida T."/>
            <person name="Shimamura S."/>
            <person name="Takaki Y."/>
            <person name="Nagai Y."/>
            <person name="Toyoda A."/>
            <person name="Suzuki Y."/>
            <person name="Arimoto A."/>
            <person name="Ishii H."/>
            <person name="Satoh N."/>
            <person name="Nishiyama T."/>
            <person name="Hasebe M."/>
            <person name="Maruyama T."/>
            <person name="Minagawa J."/>
            <person name="Obokata J."/>
            <person name="Shigenobu S."/>
        </authorList>
    </citation>
    <scope>NUCLEOTIDE SEQUENCE [LARGE SCALE GENOMIC DNA]</scope>
</reference>